<evidence type="ECO:0000259" key="8">
    <source>
        <dbReference type="PROSITE" id="PS51194"/>
    </source>
</evidence>
<dbReference type="InterPro" id="IPR038718">
    <property type="entry name" value="SNF2-like_sf"/>
</dbReference>
<dbReference type="SUPFAM" id="SSF57903">
    <property type="entry name" value="FYVE/PHD zinc finger"/>
    <property type="match status" value="1"/>
</dbReference>
<dbReference type="InterPro" id="IPR000330">
    <property type="entry name" value="SNF2_N"/>
</dbReference>
<dbReference type="PROSITE" id="PS00518">
    <property type="entry name" value="ZF_RING_1"/>
    <property type="match status" value="1"/>
</dbReference>
<dbReference type="InterPro" id="IPR048686">
    <property type="entry name" value="SHPRH_helical_1st"/>
</dbReference>
<dbReference type="InterPro" id="IPR049730">
    <property type="entry name" value="SNF2/RAD54-like_C"/>
</dbReference>
<evidence type="ECO:0000313" key="9">
    <source>
        <dbReference type="EMBL" id="CAD9678021.1"/>
    </source>
</evidence>
<dbReference type="SMART" id="SM00487">
    <property type="entry name" value="DEXDc"/>
    <property type="match status" value="1"/>
</dbReference>
<gene>
    <name evidence="9" type="ORF">QSP1433_LOCUS6013</name>
</gene>
<dbReference type="PANTHER" id="PTHR45865:SF1">
    <property type="entry name" value="E3 UBIQUITIN-PROTEIN LIGASE SHPRH"/>
    <property type="match status" value="1"/>
</dbReference>
<organism evidence="9">
    <name type="scientific">Mucochytrium quahogii</name>
    <dbReference type="NCBI Taxonomy" id="96639"/>
    <lineage>
        <taxon>Eukaryota</taxon>
        <taxon>Sar</taxon>
        <taxon>Stramenopiles</taxon>
        <taxon>Bigyra</taxon>
        <taxon>Labyrinthulomycetes</taxon>
        <taxon>Thraustochytrida</taxon>
        <taxon>Thraustochytriidae</taxon>
        <taxon>Mucochytrium</taxon>
    </lineage>
</organism>
<proteinExistence type="predicted"/>
<reference evidence="9" key="1">
    <citation type="submission" date="2021-01" db="EMBL/GenBank/DDBJ databases">
        <authorList>
            <person name="Corre E."/>
            <person name="Pelletier E."/>
            <person name="Niang G."/>
            <person name="Scheremetjew M."/>
            <person name="Finn R."/>
            <person name="Kale V."/>
            <person name="Holt S."/>
            <person name="Cochrane G."/>
            <person name="Meng A."/>
            <person name="Brown T."/>
            <person name="Cohen L."/>
        </authorList>
    </citation>
    <scope>NUCLEOTIDE SEQUENCE</scope>
    <source>
        <strain evidence="9">NY070348D</strain>
    </source>
</reference>
<dbReference type="Gene3D" id="3.40.50.300">
    <property type="entry name" value="P-loop containing nucleotide triphosphate hydrolases"/>
    <property type="match status" value="1"/>
</dbReference>
<evidence type="ECO:0000256" key="1">
    <source>
        <dbReference type="ARBA" id="ARBA00022723"/>
    </source>
</evidence>
<dbReference type="GO" id="GO:0005634">
    <property type="term" value="C:nucleus"/>
    <property type="evidence" value="ECO:0007669"/>
    <property type="project" value="TreeGrafter"/>
</dbReference>
<evidence type="ECO:0000256" key="2">
    <source>
        <dbReference type="ARBA" id="ARBA00022771"/>
    </source>
</evidence>
<dbReference type="Gene3D" id="3.40.50.10810">
    <property type="entry name" value="Tandem AAA-ATPase domain"/>
    <property type="match status" value="1"/>
</dbReference>
<dbReference type="InterPro" id="IPR001841">
    <property type="entry name" value="Znf_RING"/>
</dbReference>
<feature type="domain" description="Helicase C-terminal" evidence="8">
    <location>
        <begin position="1360"/>
        <end position="1517"/>
    </location>
</feature>
<dbReference type="CDD" id="cd18793">
    <property type="entry name" value="SF2_C_SNF"/>
    <property type="match status" value="1"/>
</dbReference>
<dbReference type="GO" id="GO:0000209">
    <property type="term" value="P:protein polyubiquitination"/>
    <property type="evidence" value="ECO:0007669"/>
    <property type="project" value="TreeGrafter"/>
</dbReference>
<dbReference type="SMART" id="SM00490">
    <property type="entry name" value="HELICc"/>
    <property type="match status" value="1"/>
</dbReference>
<keyword evidence="2 5" id="KW-0863">Zinc-finger</keyword>
<dbReference type="SUPFAM" id="SSF52540">
    <property type="entry name" value="P-loop containing nucleoside triphosphate hydrolases"/>
    <property type="match status" value="2"/>
</dbReference>
<dbReference type="PROSITE" id="PS50089">
    <property type="entry name" value="ZF_RING_2"/>
    <property type="match status" value="1"/>
</dbReference>
<keyword evidence="1" id="KW-0479">Metal-binding</keyword>
<evidence type="ECO:0000256" key="6">
    <source>
        <dbReference type="SAM" id="MobiDB-lite"/>
    </source>
</evidence>
<sequence length="1539" mass="176061">MRVKQVPGRLPREERVSLAAFEIRLSQAGETLGPFGACEEDEEDFHQDDVTILDESEAGLNGMKATAKEPNPFKEHYYASSTVDFVPDPHFRNPGDEAIRLAEIELDFLSNTSPSVSSFKVDHLGLDTDGQSFVYISLERGDSYGRWSLKLSRRFTDEKPDALLFRGCANYWMGASDNQLESLIHLYPYRLSVPCKIVARAGKHVLRYSLCLIDFHSSMWDAVIAKSPSHKNMLYYINHGSIIMEWVFPGSVSKTIAFPKRNLISNRFAPRDKSQPPPRELDIGKLFHMIRPDNTRRGLENSIVPAQLTATLRPYQKRAVRWMLEKERFFETSTTESNQVLENLFCSYLSSDGQPFKYCPFNGEFVLDVTKDNATVKETPDSTRVLGGILADEMGLGKTVEVLSMILVNSAKKVVVDPMQGRDFALESERTKINETVVCVCESSDDFIDGMVQCCICGTWQHSICALVEESDSEAINHVCYRCRSLDKLPDEHCGTTLIVCPASIVAQWKTEIEKHTHFGSVKVVIYEGVRETVKKIVKARKALQSATRRSYSSNDTTSLNVAKRSLRQAAAPLWPQYLRSFDIVLTTYDVLRNDIYHVEDEKKGKRSRRHEQRYFTPSCPLTGINFRRICLDEAQEVESSATKAAEMAMNLKSKYKWCVTGTPIANSWENDLYGLFLWLQVKPISNYKWWRHAVVDPVQYSQSPGLAMKRLASFIQDIMWRNMKEYVQDELRLPGLATHIHRVGFTPVEHHFYKQQHEEVQKLTLEKPEAGTTLAWFLRLRQACCHPQVGSFGMKTKKHRGKKQATETSTTKMGSSVLTPMTMSEIHTVLVSKAKVECEEALRVLLMNRNGLAGVLLALGRTKEAKAEYMKSLALMDESKEIGKADNLQRLHVLEGMLLILEGEEDESGDNQLKSLHMDRMRKTVKDIRDKFMHKYRSWTLSASEIFHKHSLAVKQHRGEFPTFEGWWMMALGRIDTPNGGERGRLLVERMQKPPSSGGALMTNNRNESVVLQFEFVDGLRAVLTRELGKIDVANRDVATIVKEIEKPPTTQEIHESAECSVCRFYFGKQGPMCVHCKRRKVLTTMEGLLVSNRAKKKRKRQRPAYMLDDETKEEEKEEEIDYKFRDPCEVLVMLKVIKTTVKAIPGCKDLDFMLKAADHHFQLFELLGEELGSAWKVWKQRDHELKAYDELEMATLRVRLQHPGEKINTEDEGWIFPPEQAMLRREQFELKAATCRSQMNQCISQLKYLNKMTVNTGRTTAETTTITEDCVECCPICQEKFGDKFSVLACGHQFCLVCIEKLQEYGSRCANCRTKFKRCDIRYVTTKEINRDEIPTPVAVATPQYKDVTGGLGSKLDTVLHKVLEVEGNDPTAKCIIFSQWEEVFSILEHGLCTNDISYVRIQGKQKYDERLSMFHRDPSVRVLLLPLKSGAKGLNLTVASHVFLVEPIMNPAIEAQAIGRIHRMGQKKHCHVHHFIVKDTIEERIHKLFRKKRFEALKKDQMQEGVEDEENCYSNNMSAKEKEEISIEEMRELFCQ</sequence>
<dbReference type="PANTHER" id="PTHR45865">
    <property type="entry name" value="E3 UBIQUITIN-PROTEIN LIGASE SHPRH FAMILY MEMBER"/>
    <property type="match status" value="1"/>
</dbReference>
<dbReference type="InterPro" id="IPR017907">
    <property type="entry name" value="Znf_RING_CS"/>
</dbReference>
<dbReference type="InterPro" id="IPR018957">
    <property type="entry name" value="Znf_C3HC4_RING-type"/>
</dbReference>
<dbReference type="GO" id="GO:0061630">
    <property type="term" value="F:ubiquitin protein ligase activity"/>
    <property type="evidence" value="ECO:0007669"/>
    <property type="project" value="TreeGrafter"/>
</dbReference>
<evidence type="ECO:0000256" key="4">
    <source>
        <dbReference type="ARBA" id="ARBA00022833"/>
    </source>
</evidence>
<name>A0A7S2WBB3_9STRA</name>
<dbReference type="Pfam" id="PF00097">
    <property type="entry name" value="zf-C3HC4"/>
    <property type="match status" value="1"/>
</dbReference>
<dbReference type="InterPro" id="IPR014001">
    <property type="entry name" value="Helicase_ATP-bd"/>
</dbReference>
<evidence type="ECO:0000259" key="7">
    <source>
        <dbReference type="PROSITE" id="PS50089"/>
    </source>
</evidence>
<dbReference type="CDD" id="cd18070">
    <property type="entry name" value="DEXQc_SHPRH"/>
    <property type="match status" value="1"/>
</dbReference>
<dbReference type="PROSITE" id="PS51194">
    <property type="entry name" value="HELICASE_CTER"/>
    <property type="match status" value="1"/>
</dbReference>
<evidence type="ECO:0000256" key="5">
    <source>
        <dbReference type="PROSITE-ProRule" id="PRU00175"/>
    </source>
</evidence>
<keyword evidence="3" id="KW-0378">Hydrolase</keyword>
<accession>A0A7S2WBB3</accession>
<protein>
    <recommendedName>
        <fullName evidence="10">E3 ubiquitin-protein ligase SHPRH</fullName>
    </recommendedName>
</protein>
<dbReference type="Pfam" id="PF21325">
    <property type="entry name" value="SHPRH_helical-1st"/>
    <property type="match status" value="1"/>
</dbReference>
<evidence type="ECO:0008006" key="10">
    <source>
        <dbReference type="Google" id="ProtNLM"/>
    </source>
</evidence>
<keyword evidence="4" id="KW-0862">Zinc</keyword>
<dbReference type="Gene3D" id="3.30.40.10">
    <property type="entry name" value="Zinc/RING finger domain, C3HC4 (zinc finger)"/>
    <property type="match status" value="2"/>
</dbReference>
<dbReference type="InterPro" id="IPR027417">
    <property type="entry name" value="P-loop_NTPase"/>
</dbReference>
<dbReference type="Pfam" id="PF00176">
    <property type="entry name" value="SNF2-rel_dom"/>
    <property type="match status" value="1"/>
</dbReference>
<feature type="domain" description="RING-type" evidence="7">
    <location>
        <begin position="1276"/>
        <end position="1315"/>
    </location>
</feature>
<dbReference type="GO" id="GO:0008270">
    <property type="term" value="F:zinc ion binding"/>
    <property type="evidence" value="ECO:0007669"/>
    <property type="project" value="UniProtKB-KW"/>
</dbReference>
<dbReference type="Pfam" id="PF00271">
    <property type="entry name" value="Helicase_C"/>
    <property type="match status" value="1"/>
</dbReference>
<dbReference type="GO" id="GO:0005524">
    <property type="term" value="F:ATP binding"/>
    <property type="evidence" value="ECO:0007669"/>
    <property type="project" value="InterPro"/>
</dbReference>
<feature type="region of interest" description="Disordered" evidence="6">
    <location>
        <begin position="795"/>
        <end position="815"/>
    </location>
</feature>
<dbReference type="GO" id="GO:0016787">
    <property type="term" value="F:hydrolase activity"/>
    <property type="evidence" value="ECO:0007669"/>
    <property type="project" value="UniProtKB-KW"/>
</dbReference>
<dbReference type="InterPro" id="IPR011011">
    <property type="entry name" value="Znf_FYVE_PHD"/>
</dbReference>
<dbReference type="EMBL" id="HBHK01009657">
    <property type="protein sequence ID" value="CAD9678021.1"/>
    <property type="molecule type" value="Transcribed_RNA"/>
</dbReference>
<dbReference type="SMART" id="SM00184">
    <property type="entry name" value="RING"/>
    <property type="match status" value="1"/>
</dbReference>
<dbReference type="InterPro" id="IPR001650">
    <property type="entry name" value="Helicase_C-like"/>
</dbReference>
<evidence type="ECO:0000256" key="3">
    <source>
        <dbReference type="ARBA" id="ARBA00022801"/>
    </source>
</evidence>
<dbReference type="SUPFAM" id="SSF57850">
    <property type="entry name" value="RING/U-box"/>
    <property type="match status" value="1"/>
</dbReference>
<dbReference type="GO" id="GO:0006974">
    <property type="term" value="P:DNA damage response"/>
    <property type="evidence" value="ECO:0007669"/>
    <property type="project" value="TreeGrafter"/>
</dbReference>
<dbReference type="InterPro" id="IPR013083">
    <property type="entry name" value="Znf_RING/FYVE/PHD"/>
</dbReference>
<dbReference type="InterPro" id="IPR052583">
    <property type="entry name" value="ATP-helicase/E3_Ub-Ligase"/>
</dbReference>